<name>A0A9P9DY28_9PLEO</name>
<reference evidence="9" key="1">
    <citation type="journal article" date="2021" name="Nat. Commun.">
        <title>Genetic determinants of endophytism in the Arabidopsis root mycobiome.</title>
        <authorList>
            <person name="Mesny F."/>
            <person name="Miyauchi S."/>
            <person name="Thiergart T."/>
            <person name="Pickel B."/>
            <person name="Atanasova L."/>
            <person name="Karlsson M."/>
            <person name="Huettel B."/>
            <person name="Barry K.W."/>
            <person name="Haridas S."/>
            <person name="Chen C."/>
            <person name="Bauer D."/>
            <person name="Andreopoulos W."/>
            <person name="Pangilinan J."/>
            <person name="LaButti K."/>
            <person name="Riley R."/>
            <person name="Lipzen A."/>
            <person name="Clum A."/>
            <person name="Drula E."/>
            <person name="Henrissat B."/>
            <person name="Kohler A."/>
            <person name="Grigoriev I.V."/>
            <person name="Martin F.M."/>
            <person name="Hacquard S."/>
        </authorList>
    </citation>
    <scope>NUCLEOTIDE SEQUENCE</scope>
    <source>
        <strain evidence="9">MPI-CAGE-CH-0243</strain>
    </source>
</reference>
<dbReference type="Pfam" id="PF20684">
    <property type="entry name" value="Fung_rhodopsin"/>
    <property type="match status" value="1"/>
</dbReference>
<feature type="transmembrane region" description="Helical" evidence="7">
    <location>
        <begin position="153"/>
        <end position="174"/>
    </location>
</feature>
<feature type="transmembrane region" description="Helical" evidence="7">
    <location>
        <begin position="52"/>
        <end position="78"/>
    </location>
</feature>
<feature type="compositionally biased region" description="Polar residues" evidence="6">
    <location>
        <begin position="364"/>
        <end position="384"/>
    </location>
</feature>
<organism evidence="9 10">
    <name type="scientific">Dendryphion nanum</name>
    <dbReference type="NCBI Taxonomy" id="256645"/>
    <lineage>
        <taxon>Eukaryota</taxon>
        <taxon>Fungi</taxon>
        <taxon>Dikarya</taxon>
        <taxon>Ascomycota</taxon>
        <taxon>Pezizomycotina</taxon>
        <taxon>Dothideomycetes</taxon>
        <taxon>Pleosporomycetidae</taxon>
        <taxon>Pleosporales</taxon>
        <taxon>Torulaceae</taxon>
        <taxon>Dendryphion</taxon>
    </lineage>
</organism>
<keyword evidence="3 7" id="KW-1133">Transmembrane helix</keyword>
<feature type="transmembrane region" description="Helical" evidence="7">
    <location>
        <begin position="238"/>
        <end position="261"/>
    </location>
</feature>
<feature type="domain" description="Rhodopsin" evidence="8">
    <location>
        <begin position="74"/>
        <end position="342"/>
    </location>
</feature>
<keyword evidence="4 7" id="KW-0472">Membrane</keyword>
<feature type="transmembrane region" description="Helical" evidence="7">
    <location>
        <begin position="273"/>
        <end position="298"/>
    </location>
</feature>
<evidence type="ECO:0000256" key="1">
    <source>
        <dbReference type="ARBA" id="ARBA00004141"/>
    </source>
</evidence>
<evidence type="ECO:0000313" key="10">
    <source>
        <dbReference type="Proteomes" id="UP000700596"/>
    </source>
</evidence>
<dbReference type="OrthoDB" id="5393606at2759"/>
<sequence length="407" mass="45348">MIVECFANAKNKGTRVEKVYILSRYRFSVLWLLQAWTLNYPQYSFKMLMGTIYAPAVLGCTIVFVLLDVLVVALRFYNRRKLRQKAQVDDWFICNALVLLIGLASIMIYGVHSRALGYPSPLMDMQGMERRSDGRSSIEEMSALLSLTAKLEYSFLVIAAAALGLVKVGVLVFYRRIFVVDKANFTDARNVIMLTMITLTTLWSAAFCFALMWMCKGDFQAAFQPPAVAASKCVDAPLLGYAFAVSDFISDALIILLPMPFIWKLHLSLGKKLAVAGVFLLGIFASIASLLRMMFMVWSRQVGFDPTMDGELITTASLFWFVVEIAVGIIAACLPTLRGLFKGTRVDSVLRGLRSRLSLGSGSAPSSHDGNSPTSPNSDQSFESPKQWRVRERHDVESFDSVKGDRR</sequence>
<dbReference type="Proteomes" id="UP000700596">
    <property type="component" value="Unassembled WGS sequence"/>
</dbReference>
<dbReference type="PANTHER" id="PTHR33048:SF157">
    <property type="entry name" value="INTEGRAL MEMBRANE PROTEIN"/>
    <property type="match status" value="1"/>
</dbReference>
<evidence type="ECO:0000256" key="3">
    <source>
        <dbReference type="ARBA" id="ARBA00022989"/>
    </source>
</evidence>
<protein>
    <recommendedName>
        <fullName evidence="8">Rhodopsin domain-containing protein</fullName>
    </recommendedName>
</protein>
<evidence type="ECO:0000256" key="5">
    <source>
        <dbReference type="ARBA" id="ARBA00038359"/>
    </source>
</evidence>
<feature type="compositionally biased region" description="Basic and acidic residues" evidence="6">
    <location>
        <begin position="389"/>
        <end position="407"/>
    </location>
</feature>
<proteinExistence type="inferred from homology"/>
<dbReference type="GO" id="GO:0016020">
    <property type="term" value="C:membrane"/>
    <property type="evidence" value="ECO:0007669"/>
    <property type="project" value="UniProtKB-SubCell"/>
</dbReference>
<keyword evidence="2 7" id="KW-0812">Transmembrane</keyword>
<dbReference type="EMBL" id="JAGMWT010000006">
    <property type="protein sequence ID" value="KAH7127177.1"/>
    <property type="molecule type" value="Genomic_DNA"/>
</dbReference>
<dbReference type="InterPro" id="IPR052337">
    <property type="entry name" value="SAT4-like"/>
</dbReference>
<evidence type="ECO:0000256" key="7">
    <source>
        <dbReference type="SAM" id="Phobius"/>
    </source>
</evidence>
<evidence type="ECO:0000313" key="9">
    <source>
        <dbReference type="EMBL" id="KAH7127177.1"/>
    </source>
</evidence>
<feature type="transmembrane region" description="Helical" evidence="7">
    <location>
        <begin position="21"/>
        <end position="40"/>
    </location>
</feature>
<comment type="subcellular location">
    <subcellularLocation>
        <location evidence="1">Membrane</location>
        <topology evidence="1">Multi-pass membrane protein</topology>
    </subcellularLocation>
</comment>
<comment type="similarity">
    <text evidence="5">Belongs to the SAT4 family.</text>
</comment>
<comment type="caution">
    <text evidence="9">The sequence shown here is derived from an EMBL/GenBank/DDBJ whole genome shotgun (WGS) entry which is preliminary data.</text>
</comment>
<feature type="transmembrane region" description="Helical" evidence="7">
    <location>
        <begin position="194"/>
        <end position="214"/>
    </location>
</feature>
<feature type="transmembrane region" description="Helical" evidence="7">
    <location>
        <begin position="90"/>
        <end position="111"/>
    </location>
</feature>
<keyword evidence="10" id="KW-1185">Reference proteome</keyword>
<evidence type="ECO:0000256" key="6">
    <source>
        <dbReference type="SAM" id="MobiDB-lite"/>
    </source>
</evidence>
<gene>
    <name evidence="9" type="ORF">B0J11DRAFT_558562</name>
</gene>
<feature type="region of interest" description="Disordered" evidence="6">
    <location>
        <begin position="358"/>
        <end position="407"/>
    </location>
</feature>
<evidence type="ECO:0000259" key="8">
    <source>
        <dbReference type="Pfam" id="PF20684"/>
    </source>
</evidence>
<dbReference type="InterPro" id="IPR049326">
    <property type="entry name" value="Rhodopsin_dom_fungi"/>
</dbReference>
<feature type="transmembrane region" description="Helical" evidence="7">
    <location>
        <begin position="318"/>
        <end position="341"/>
    </location>
</feature>
<evidence type="ECO:0000256" key="4">
    <source>
        <dbReference type="ARBA" id="ARBA00023136"/>
    </source>
</evidence>
<evidence type="ECO:0000256" key="2">
    <source>
        <dbReference type="ARBA" id="ARBA00022692"/>
    </source>
</evidence>
<dbReference type="PANTHER" id="PTHR33048">
    <property type="entry name" value="PTH11-LIKE INTEGRAL MEMBRANE PROTEIN (AFU_ORTHOLOGUE AFUA_5G11245)"/>
    <property type="match status" value="1"/>
</dbReference>
<dbReference type="AlphaFoldDB" id="A0A9P9DY28"/>
<accession>A0A9P9DY28</accession>